<dbReference type="GO" id="GO:0003700">
    <property type="term" value="F:DNA-binding transcription factor activity"/>
    <property type="evidence" value="ECO:0007669"/>
    <property type="project" value="InterPro"/>
</dbReference>
<feature type="domain" description="HTH merR-type" evidence="2">
    <location>
        <begin position="1"/>
        <end position="68"/>
    </location>
</feature>
<accession>A0A1H7WXH4</accession>
<dbReference type="STRING" id="46177.SAMN05660976_04656"/>
<proteinExistence type="predicted"/>
<protein>
    <submittedName>
        <fullName evidence="3">DNA-binding transcriptional regulator, MerR family</fullName>
    </submittedName>
</protein>
<dbReference type="PANTHER" id="PTHR30204:SF93">
    <property type="entry name" value="HTH MERR-TYPE DOMAIN-CONTAINING PROTEIN"/>
    <property type="match status" value="1"/>
</dbReference>
<name>A0A1H7WXH4_9ACTN</name>
<dbReference type="OrthoDB" id="5296483at2"/>
<dbReference type="CDD" id="cd01282">
    <property type="entry name" value="HTH_MerR-like_sg3"/>
    <property type="match status" value="1"/>
</dbReference>
<dbReference type="InterPro" id="IPR009061">
    <property type="entry name" value="DNA-bd_dom_put_sf"/>
</dbReference>
<dbReference type="GO" id="GO:0003677">
    <property type="term" value="F:DNA binding"/>
    <property type="evidence" value="ECO:0007669"/>
    <property type="project" value="UniProtKB-KW"/>
</dbReference>
<dbReference type="EMBL" id="FOBF01000011">
    <property type="protein sequence ID" value="SEM26302.1"/>
    <property type="molecule type" value="Genomic_DNA"/>
</dbReference>
<evidence type="ECO:0000256" key="1">
    <source>
        <dbReference type="ARBA" id="ARBA00023125"/>
    </source>
</evidence>
<dbReference type="RefSeq" id="WP_091102736.1">
    <property type="nucleotide sequence ID" value="NZ_FOBF01000011.1"/>
</dbReference>
<gene>
    <name evidence="3" type="ORF">SAMN05660976_04656</name>
</gene>
<dbReference type="AlphaFoldDB" id="A0A1H7WXH4"/>
<keyword evidence="4" id="KW-1185">Reference proteome</keyword>
<dbReference type="InterPro" id="IPR000551">
    <property type="entry name" value="MerR-type_HTH_dom"/>
</dbReference>
<evidence type="ECO:0000259" key="2">
    <source>
        <dbReference type="PROSITE" id="PS50937"/>
    </source>
</evidence>
<dbReference type="PROSITE" id="PS50937">
    <property type="entry name" value="HTH_MERR_2"/>
    <property type="match status" value="1"/>
</dbReference>
<evidence type="ECO:0000313" key="3">
    <source>
        <dbReference type="EMBL" id="SEM26302.1"/>
    </source>
</evidence>
<sequence>MKIGELSRRTGVPARMLRYYEEQGLLRPDRAGNGYRDYPPSAVDRVRQVRGLLDSGLTTDIIRRVLPFLEKPTDLHVHPECVTPELVELVRAEADRIKARIDCLSRNHDAIRAYLDAVTERLRHTAS</sequence>
<dbReference type="Gene3D" id="1.10.1660.10">
    <property type="match status" value="1"/>
</dbReference>
<dbReference type="Proteomes" id="UP000198953">
    <property type="component" value="Unassembled WGS sequence"/>
</dbReference>
<keyword evidence="1 3" id="KW-0238">DNA-binding</keyword>
<dbReference type="PRINTS" id="PR00040">
    <property type="entry name" value="HTHMERR"/>
</dbReference>
<organism evidence="3 4">
    <name type="scientific">Nonomuraea pusilla</name>
    <dbReference type="NCBI Taxonomy" id="46177"/>
    <lineage>
        <taxon>Bacteria</taxon>
        <taxon>Bacillati</taxon>
        <taxon>Actinomycetota</taxon>
        <taxon>Actinomycetes</taxon>
        <taxon>Streptosporangiales</taxon>
        <taxon>Streptosporangiaceae</taxon>
        <taxon>Nonomuraea</taxon>
    </lineage>
</organism>
<dbReference type="SUPFAM" id="SSF46955">
    <property type="entry name" value="Putative DNA-binding domain"/>
    <property type="match status" value="1"/>
</dbReference>
<dbReference type="Pfam" id="PF13411">
    <property type="entry name" value="MerR_1"/>
    <property type="match status" value="1"/>
</dbReference>
<dbReference type="SMART" id="SM00422">
    <property type="entry name" value="HTH_MERR"/>
    <property type="match status" value="1"/>
</dbReference>
<dbReference type="InterPro" id="IPR047057">
    <property type="entry name" value="MerR_fam"/>
</dbReference>
<evidence type="ECO:0000313" key="4">
    <source>
        <dbReference type="Proteomes" id="UP000198953"/>
    </source>
</evidence>
<dbReference type="PANTHER" id="PTHR30204">
    <property type="entry name" value="REDOX-CYCLING DRUG-SENSING TRANSCRIPTIONAL ACTIVATOR SOXR"/>
    <property type="match status" value="1"/>
</dbReference>
<reference evidence="3 4" key="1">
    <citation type="submission" date="2016-10" db="EMBL/GenBank/DDBJ databases">
        <authorList>
            <person name="de Groot N.N."/>
        </authorList>
    </citation>
    <scope>NUCLEOTIDE SEQUENCE [LARGE SCALE GENOMIC DNA]</scope>
    <source>
        <strain evidence="3 4">DSM 43357</strain>
    </source>
</reference>